<dbReference type="GO" id="GO:0006261">
    <property type="term" value="P:DNA-templated DNA replication"/>
    <property type="evidence" value="ECO:0007669"/>
    <property type="project" value="InterPro"/>
</dbReference>
<name>A0A7R8WC10_9CRUS</name>
<reference evidence="9" key="1">
    <citation type="submission" date="2020-11" db="EMBL/GenBank/DDBJ databases">
        <authorList>
            <person name="Tran Van P."/>
        </authorList>
    </citation>
    <scope>NUCLEOTIDE SEQUENCE</scope>
</reference>
<evidence type="ECO:0000256" key="2">
    <source>
        <dbReference type="ARBA" id="ARBA00008187"/>
    </source>
</evidence>
<dbReference type="InterPro" id="IPR038749">
    <property type="entry name" value="Sld5_GINS_A"/>
</dbReference>
<dbReference type="PANTHER" id="PTHR21206">
    <property type="entry name" value="SLD5 PROTEIN"/>
    <property type="match status" value="1"/>
</dbReference>
<dbReference type="SUPFAM" id="SSF52058">
    <property type="entry name" value="L domain-like"/>
    <property type="match status" value="2"/>
</dbReference>
<evidence type="ECO:0000259" key="8">
    <source>
        <dbReference type="Pfam" id="PF16922"/>
    </source>
</evidence>
<evidence type="ECO:0000256" key="5">
    <source>
        <dbReference type="ARBA" id="ARBA00023242"/>
    </source>
</evidence>
<dbReference type="Pfam" id="PF16922">
    <property type="entry name" value="SLD5_C"/>
    <property type="match status" value="1"/>
</dbReference>
<organism evidence="9">
    <name type="scientific">Cyprideis torosa</name>
    <dbReference type="NCBI Taxonomy" id="163714"/>
    <lineage>
        <taxon>Eukaryota</taxon>
        <taxon>Metazoa</taxon>
        <taxon>Ecdysozoa</taxon>
        <taxon>Arthropoda</taxon>
        <taxon>Crustacea</taxon>
        <taxon>Oligostraca</taxon>
        <taxon>Ostracoda</taxon>
        <taxon>Podocopa</taxon>
        <taxon>Podocopida</taxon>
        <taxon>Cytherocopina</taxon>
        <taxon>Cytheroidea</taxon>
        <taxon>Cytherideidae</taxon>
        <taxon>Cyprideis</taxon>
    </lineage>
</organism>
<evidence type="ECO:0000313" key="9">
    <source>
        <dbReference type="EMBL" id="CAD7226372.1"/>
    </source>
</evidence>
<dbReference type="PANTHER" id="PTHR21206:SF0">
    <property type="entry name" value="DNA REPLICATION COMPLEX GINS PROTEIN SLD5"/>
    <property type="match status" value="1"/>
</dbReference>
<dbReference type="SUPFAM" id="SSF160059">
    <property type="entry name" value="PriA/YqbF domain"/>
    <property type="match status" value="1"/>
</dbReference>
<dbReference type="Gene3D" id="1.20.58.1030">
    <property type="match status" value="1"/>
</dbReference>
<dbReference type="GO" id="GO:0000811">
    <property type="term" value="C:GINS complex"/>
    <property type="evidence" value="ECO:0007669"/>
    <property type="project" value="TreeGrafter"/>
</dbReference>
<feature type="domain" description="DNA replication complex GINS protein SLD5 C-terminal" evidence="8">
    <location>
        <begin position="832"/>
        <end position="888"/>
    </location>
</feature>
<feature type="domain" description="GINS subunit" evidence="7">
    <location>
        <begin position="734"/>
        <end position="810"/>
    </location>
</feature>
<comment type="subcellular location">
    <subcellularLocation>
        <location evidence="1">Nucleus</location>
    </subcellularLocation>
</comment>
<feature type="non-terminal residue" evidence="9">
    <location>
        <position position="1"/>
    </location>
</feature>
<evidence type="ECO:0000256" key="1">
    <source>
        <dbReference type="ARBA" id="ARBA00004123"/>
    </source>
</evidence>
<dbReference type="InterPro" id="IPR008591">
    <property type="entry name" value="GINS_Sld5"/>
</dbReference>
<evidence type="ECO:0000259" key="7">
    <source>
        <dbReference type="Pfam" id="PF05916"/>
    </source>
</evidence>
<protein>
    <recommendedName>
        <fullName evidence="3">DNA replication complex GINS protein SLD5</fullName>
    </recommendedName>
    <alternativeName>
        <fullName evidence="6">GINS complex subunit 4</fullName>
    </alternativeName>
</protein>
<evidence type="ECO:0000256" key="4">
    <source>
        <dbReference type="ARBA" id="ARBA00022705"/>
    </source>
</evidence>
<proteinExistence type="inferred from homology"/>
<dbReference type="InterPro" id="IPR031633">
    <property type="entry name" value="SLD5_C"/>
</dbReference>
<dbReference type="OrthoDB" id="338231at2759"/>
<sequence length="888" mass="98817">FGKNDLSKLRIPGVLQRFSVAYLVVTVLELSVSRRPPIPEPYSSNAERPGALADVRPCLVSWFVVGCGVALHLVLTLALNVPGCGRGYLGPGGMHKGGLYANCTGGAAGWIDREIFGPAHLHRASKLATIYNTTLSYDPEGALGTLTTILLAYFGVQAGRTLLTYRDFKPRVKRFLIWCTVLGGCALWLCECRWNEGWIPINKNLWSLSFVLISGATSLLLFSILMFILDHKKWWRGGVFVSAGGETMVLFRQLWMFCVLTVPVSLVNSLSTEVLTECPESCKCTSSDQVSLTVSCFEQGVINGSGSKDQDVADFFQAIGPQRFSVLSVVGVRWDVLDVSHVLNNFPNLVSLSIQPPSAISNLSLPSCFAASSQLATLNISNVNLTSVVVQPPLPNSKSSHCASDSPLRTVDLSGNALVSVPASLKVQNHHLHALDLTGNPLKCSSSLYWLLEAENLANNFVIGADTLTCDNERFRGKPLLQSLEFLLEADGACPSSPPFRCECEVKRIVPLAPNENGLMPLISVNCSHRGLSFFPPSLPDFAWELRMEGNNLEAIDFVQDVGNFSHLVNLYLDDNQISVIKHMELTGFAENFRLLSLRGNRFEQISRLPLEDMCEPGVKIHYLDVLNGIMAMGITLLVIKLIYDWYTYRRYNKIPWLARMMPMSGENTIMDSAAPLNDSLTESLDEDSEVMTAAEVLLQLEGLWLNEWHAPDLLNPGSELVECMAEQVVEMERNLKKLPKRDFRIGVHRMELSRIRYILCSYHRIRLEKIENFAYSLLSDRTKAEAMMTAEELRYALNLVNNTNECLESLALRHLPSNLSQLDTKSVFPQPDLDEFVFIKSLRNVPGIVLEEDDERQEEVDLAIGERHVVKYQPVAHLLKNGSIQLI</sequence>
<dbReference type="CDD" id="cd11711">
    <property type="entry name" value="GINS_A_Sld5"/>
    <property type="match status" value="1"/>
</dbReference>
<dbReference type="InterPro" id="IPR036224">
    <property type="entry name" value="GINS_bundle-like_dom_sf"/>
</dbReference>
<comment type="similarity">
    <text evidence="2">Belongs to the GINS4/SLD5 family.</text>
</comment>
<dbReference type="CDD" id="cd21692">
    <property type="entry name" value="GINS_B_Sld5"/>
    <property type="match status" value="1"/>
</dbReference>
<keyword evidence="5" id="KW-0539">Nucleus</keyword>
<evidence type="ECO:0000256" key="3">
    <source>
        <dbReference type="ARBA" id="ARBA00014804"/>
    </source>
</evidence>
<dbReference type="Gene3D" id="3.40.5.60">
    <property type="match status" value="1"/>
</dbReference>
<evidence type="ECO:0000256" key="6">
    <source>
        <dbReference type="ARBA" id="ARBA00030869"/>
    </source>
</evidence>
<dbReference type="InterPro" id="IPR032675">
    <property type="entry name" value="LRR_dom_sf"/>
</dbReference>
<accession>A0A7R8WC10</accession>
<dbReference type="Gene3D" id="3.80.10.10">
    <property type="entry name" value="Ribonuclease Inhibitor"/>
    <property type="match status" value="2"/>
</dbReference>
<dbReference type="Pfam" id="PF05916">
    <property type="entry name" value="Sld5"/>
    <property type="match status" value="1"/>
</dbReference>
<dbReference type="AlphaFoldDB" id="A0A7R8WC10"/>
<gene>
    <name evidence="9" type="ORF">CTOB1V02_LOCUS4291</name>
</gene>
<dbReference type="GO" id="GO:0000727">
    <property type="term" value="P:double-strand break repair via break-induced replication"/>
    <property type="evidence" value="ECO:0007669"/>
    <property type="project" value="TreeGrafter"/>
</dbReference>
<dbReference type="EMBL" id="OB660812">
    <property type="protein sequence ID" value="CAD7226372.1"/>
    <property type="molecule type" value="Genomic_DNA"/>
</dbReference>
<dbReference type="InterPro" id="IPR021151">
    <property type="entry name" value="GINS_A"/>
</dbReference>
<dbReference type="SUPFAM" id="SSF158573">
    <property type="entry name" value="GINS helical bundle-like"/>
    <property type="match status" value="1"/>
</dbReference>
<keyword evidence="4" id="KW-0235">DNA replication</keyword>
<feature type="non-terminal residue" evidence="9">
    <location>
        <position position="888"/>
    </location>
</feature>